<reference evidence="2 3" key="1">
    <citation type="submission" date="2021-03" db="EMBL/GenBank/DDBJ databases">
        <title>Sequencing the genomes of 1000 actinobacteria strains.</title>
        <authorList>
            <person name="Klenk H.-P."/>
        </authorList>
    </citation>
    <scope>NUCLEOTIDE SEQUENCE [LARGE SCALE GENOMIC DNA]</scope>
    <source>
        <strain evidence="2 3">DSM 41480</strain>
    </source>
</reference>
<feature type="region of interest" description="Disordered" evidence="1">
    <location>
        <begin position="80"/>
        <end position="106"/>
    </location>
</feature>
<name>A0ABS4XW08_9ACTN</name>
<evidence type="ECO:0000256" key="1">
    <source>
        <dbReference type="SAM" id="MobiDB-lite"/>
    </source>
</evidence>
<organism evidence="2 3">
    <name type="scientific">Streptomyces syringium</name>
    <dbReference type="NCBI Taxonomy" id="76729"/>
    <lineage>
        <taxon>Bacteria</taxon>
        <taxon>Bacillati</taxon>
        <taxon>Actinomycetota</taxon>
        <taxon>Actinomycetes</taxon>
        <taxon>Kitasatosporales</taxon>
        <taxon>Streptomycetaceae</taxon>
        <taxon>Streptomyces</taxon>
    </lineage>
</organism>
<sequence>MSHALTAQFIVLSRVQDHTRIRFVHATDMEAGQSCGTRRPGYFTYQKHRAAWSPVSEWHWNDADETERRRDNQQLGALTVPAGQAGRSGRPGQETGCVLSVGAHSA</sequence>
<dbReference type="EMBL" id="JAGIOH010000001">
    <property type="protein sequence ID" value="MBP2400701.1"/>
    <property type="molecule type" value="Genomic_DNA"/>
</dbReference>
<comment type="caution">
    <text evidence="2">The sequence shown here is derived from an EMBL/GenBank/DDBJ whole genome shotgun (WGS) entry which is preliminary data.</text>
</comment>
<dbReference type="GeneID" id="91567067"/>
<keyword evidence="3" id="KW-1185">Reference proteome</keyword>
<evidence type="ECO:0000313" key="2">
    <source>
        <dbReference type="EMBL" id="MBP2400701.1"/>
    </source>
</evidence>
<dbReference type="Proteomes" id="UP001519291">
    <property type="component" value="Unassembled WGS sequence"/>
</dbReference>
<accession>A0ABS4XW08</accession>
<evidence type="ECO:0000313" key="3">
    <source>
        <dbReference type="Proteomes" id="UP001519291"/>
    </source>
</evidence>
<gene>
    <name evidence="2" type="ORF">JO379_000170</name>
</gene>
<proteinExistence type="predicted"/>
<dbReference type="RefSeq" id="WP_209513302.1">
    <property type="nucleotide sequence ID" value="NZ_JAGIOH010000001.1"/>
</dbReference>
<protein>
    <submittedName>
        <fullName evidence="2">Uncharacterized protein</fullName>
    </submittedName>
</protein>